<dbReference type="InterPro" id="IPR019270">
    <property type="entry name" value="DUF2283"/>
</dbReference>
<organism evidence="1 2">
    <name type="scientific">Paractinoplanes hotanensis</name>
    <dbReference type="NCBI Taxonomy" id="2906497"/>
    <lineage>
        <taxon>Bacteria</taxon>
        <taxon>Bacillati</taxon>
        <taxon>Actinomycetota</taxon>
        <taxon>Actinomycetes</taxon>
        <taxon>Micromonosporales</taxon>
        <taxon>Micromonosporaceae</taxon>
        <taxon>Paractinoplanes</taxon>
    </lineage>
</organism>
<gene>
    <name evidence="1" type="ORF">LXN57_11680</name>
</gene>
<sequence>MLPLQITYDQEADAAYIYLQPQGAQIAKMYPCDPVAVEGMINLDFDAAGRLVGIEVLGARSKLAPELLGAADDITRRQPDVR</sequence>
<keyword evidence="2" id="KW-1185">Reference proteome</keyword>
<dbReference type="EMBL" id="JAMQOL010000015">
    <property type="protein sequence ID" value="MCM4078225.1"/>
    <property type="molecule type" value="Genomic_DNA"/>
</dbReference>
<accession>A0ABT0XX68</accession>
<evidence type="ECO:0000313" key="1">
    <source>
        <dbReference type="EMBL" id="MCM4078225.1"/>
    </source>
</evidence>
<proteinExistence type="predicted"/>
<reference evidence="1 2" key="1">
    <citation type="submission" date="2022-06" db="EMBL/GenBank/DDBJ databases">
        <title>Actinoplanes abujensis sp. nov., isolated from Nigerian arid soil.</title>
        <authorList>
            <person name="Ding P."/>
        </authorList>
    </citation>
    <scope>NUCLEOTIDE SEQUENCE [LARGE SCALE GENOMIC DNA]</scope>
    <source>
        <strain evidence="2">TRM88002</strain>
    </source>
</reference>
<dbReference type="Proteomes" id="UP001523216">
    <property type="component" value="Unassembled WGS sequence"/>
</dbReference>
<protein>
    <submittedName>
        <fullName evidence="1">DUF2283 domain-containing protein</fullName>
    </submittedName>
</protein>
<dbReference type="RefSeq" id="WP_251798070.1">
    <property type="nucleotide sequence ID" value="NZ_JAMQOL010000015.1"/>
</dbReference>
<evidence type="ECO:0000313" key="2">
    <source>
        <dbReference type="Proteomes" id="UP001523216"/>
    </source>
</evidence>
<dbReference type="Pfam" id="PF10049">
    <property type="entry name" value="DUF2283"/>
    <property type="match status" value="1"/>
</dbReference>
<comment type="caution">
    <text evidence="1">The sequence shown here is derived from an EMBL/GenBank/DDBJ whole genome shotgun (WGS) entry which is preliminary data.</text>
</comment>
<name>A0ABT0XX68_9ACTN</name>